<keyword evidence="3" id="KW-1133">Transmembrane helix</keyword>
<reference evidence="4 5" key="1">
    <citation type="journal article" date="2019" name="Nat. Ecol. Evol.">
        <title>Megaphylogeny resolves global patterns of mushroom evolution.</title>
        <authorList>
            <person name="Varga T."/>
            <person name="Krizsan K."/>
            <person name="Foldi C."/>
            <person name="Dima B."/>
            <person name="Sanchez-Garcia M."/>
            <person name="Sanchez-Ramirez S."/>
            <person name="Szollosi G.J."/>
            <person name="Szarkandi J.G."/>
            <person name="Papp V."/>
            <person name="Albert L."/>
            <person name="Andreopoulos W."/>
            <person name="Angelini C."/>
            <person name="Antonin V."/>
            <person name="Barry K.W."/>
            <person name="Bougher N.L."/>
            <person name="Buchanan P."/>
            <person name="Buyck B."/>
            <person name="Bense V."/>
            <person name="Catcheside P."/>
            <person name="Chovatia M."/>
            <person name="Cooper J."/>
            <person name="Damon W."/>
            <person name="Desjardin D."/>
            <person name="Finy P."/>
            <person name="Geml J."/>
            <person name="Haridas S."/>
            <person name="Hughes K."/>
            <person name="Justo A."/>
            <person name="Karasinski D."/>
            <person name="Kautmanova I."/>
            <person name="Kiss B."/>
            <person name="Kocsube S."/>
            <person name="Kotiranta H."/>
            <person name="LaButti K.M."/>
            <person name="Lechner B.E."/>
            <person name="Liimatainen K."/>
            <person name="Lipzen A."/>
            <person name="Lukacs Z."/>
            <person name="Mihaltcheva S."/>
            <person name="Morgado L.N."/>
            <person name="Niskanen T."/>
            <person name="Noordeloos M.E."/>
            <person name="Ohm R.A."/>
            <person name="Ortiz-Santana B."/>
            <person name="Ovrebo C."/>
            <person name="Racz N."/>
            <person name="Riley R."/>
            <person name="Savchenko A."/>
            <person name="Shiryaev A."/>
            <person name="Soop K."/>
            <person name="Spirin V."/>
            <person name="Szebenyi C."/>
            <person name="Tomsovsky M."/>
            <person name="Tulloss R.E."/>
            <person name="Uehling J."/>
            <person name="Grigoriev I.V."/>
            <person name="Vagvolgyi C."/>
            <person name="Papp T."/>
            <person name="Martin F.M."/>
            <person name="Miettinen O."/>
            <person name="Hibbett D.S."/>
            <person name="Nagy L.G."/>
        </authorList>
    </citation>
    <scope>NUCLEOTIDE SEQUENCE [LARGE SCALE GENOMIC DNA]</scope>
    <source>
        <strain evidence="4 5">OMC1185</strain>
    </source>
</reference>
<evidence type="ECO:0000256" key="2">
    <source>
        <dbReference type="SAM" id="MobiDB-lite"/>
    </source>
</evidence>
<proteinExistence type="predicted"/>
<protein>
    <submittedName>
        <fullName evidence="4">Uncharacterized protein</fullName>
    </submittedName>
</protein>
<name>A0A5C3MYL8_9AGAM</name>
<organism evidence="4 5">
    <name type="scientific">Heliocybe sulcata</name>
    <dbReference type="NCBI Taxonomy" id="5364"/>
    <lineage>
        <taxon>Eukaryota</taxon>
        <taxon>Fungi</taxon>
        <taxon>Dikarya</taxon>
        <taxon>Basidiomycota</taxon>
        <taxon>Agaricomycotina</taxon>
        <taxon>Agaricomycetes</taxon>
        <taxon>Gloeophyllales</taxon>
        <taxon>Gloeophyllaceae</taxon>
        <taxon>Heliocybe</taxon>
    </lineage>
</organism>
<gene>
    <name evidence="4" type="ORF">OE88DRAFT_1736101</name>
</gene>
<dbReference type="Proteomes" id="UP000305948">
    <property type="component" value="Unassembled WGS sequence"/>
</dbReference>
<dbReference type="EMBL" id="ML213513">
    <property type="protein sequence ID" value="TFK50589.1"/>
    <property type="molecule type" value="Genomic_DNA"/>
</dbReference>
<feature type="compositionally biased region" description="Acidic residues" evidence="2">
    <location>
        <begin position="10"/>
        <end position="22"/>
    </location>
</feature>
<dbReference type="STRING" id="5364.A0A5C3MYL8"/>
<feature type="transmembrane region" description="Helical" evidence="3">
    <location>
        <begin position="347"/>
        <end position="367"/>
    </location>
</feature>
<feature type="compositionally biased region" description="Basic and acidic residues" evidence="2">
    <location>
        <begin position="23"/>
        <end position="33"/>
    </location>
</feature>
<sequence>MKREVHFEEPEVESDGSDEEEEGLHADEEKGKESVGYGQREAKVMRESRDTPAGRPRGSEGSSTSSWTDLDLSIMLALAAPIGNWLTGTDHLKNLFLICLMIFYLHQIIEVPWQLYQSAVPRKAAPGGKTAPDADDGETHLRELARSELRQHELFYLGISLASPFIGAHLLKHVLSALSSDGEAPALSWFSITLFMFAVGIRPWSHLIKRLRARTHDLHDTVHYHHLSQNLQTGLEAGSKLNELSDQVLKLEAELQKLRAATEDNKVSLEDEHDDLSDNFKDLKTSLRKYERKSDTGRTSHDRRLQALETTIGFVLEHLKRQEQLRSEDPWNSSVANANGLGQNHPFLHYLASTLLYLPSVFLSVFAPGMAPSLRLRTPALSSDGASGFVNGPHSPSSAKSHVSQIPGLETIAEDSDDSTLSPPSGEGESKEKFKRARSRSRDRRRPRPTVNTSNVVQDLALLAVTLPYRAAQRVLVIASSPIQKHIM</sequence>
<feature type="transmembrane region" description="Helical" evidence="3">
    <location>
        <begin position="154"/>
        <end position="174"/>
    </location>
</feature>
<evidence type="ECO:0000313" key="4">
    <source>
        <dbReference type="EMBL" id="TFK50589.1"/>
    </source>
</evidence>
<accession>A0A5C3MYL8</accession>
<dbReference type="PANTHER" id="PTHR42032">
    <property type="entry name" value="YALI0E30679P"/>
    <property type="match status" value="1"/>
</dbReference>
<keyword evidence="3" id="KW-0812">Transmembrane</keyword>
<feature type="coiled-coil region" evidence="1">
    <location>
        <begin position="241"/>
        <end position="293"/>
    </location>
</feature>
<feature type="region of interest" description="Disordered" evidence="2">
    <location>
        <begin position="412"/>
        <end position="452"/>
    </location>
</feature>
<dbReference type="PANTHER" id="PTHR42032:SF1">
    <property type="entry name" value="YALI0E30679P"/>
    <property type="match status" value="1"/>
</dbReference>
<feature type="region of interest" description="Disordered" evidence="2">
    <location>
        <begin position="1"/>
        <end position="66"/>
    </location>
</feature>
<evidence type="ECO:0000256" key="1">
    <source>
        <dbReference type="SAM" id="Coils"/>
    </source>
</evidence>
<dbReference type="OrthoDB" id="10263751at2759"/>
<feature type="compositionally biased region" description="Basic residues" evidence="2">
    <location>
        <begin position="433"/>
        <end position="448"/>
    </location>
</feature>
<keyword evidence="5" id="KW-1185">Reference proteome</keyword>
<keyword evidence="1" id="KW-0175">Coiled coil</keyword>
<evidence type="ECO:0000313" key="5">
    <source>
        <dbReference type="Proteomes" id="UP000305948"/>
    </source>
</evidence>
<dbReference type="AlphaFoldDB" id="A0A5C3MYL8"/>
<feature type="transmembrane region" description="Helical" evidence="3">
    <location>
        <begin position="186"/>
        <end position="204"/>
    </location>
</feature>
<keyword evidence="3" id="KW-0472">Membrane</keyword>
<evidence type="ECO:0000256" key="3">
    <source>
        <dbReference type="SAM" id="Phobius"/>
    </source>
</evidence>
<feature type="compositionally biased region" description="Basic and acidic residues" evidence="2">
    <location>
        <begin position="40"/>
        <end position="52"/>
    </location>
</feature>